<proteinExistence type="predicted"/>
<dbReference type="Proteomes" id="UP000004933">
    <property type="component" value="Unassembled WGS sequence"/>
</dbReference>
<comment type="caution">
    <text evidence="1">The sequence shown here is derived from an EMBL/GenBank/DDBJ whole genome shotgun (WGS) entry which is preliminary data.</text>
</comment>
<sequence length="104" mass="11785">MSIALPKQKHLRGPLLDYLRIAEDNGDLFAWRKACEIGREIFSGDFSDNAKPLIVIYKDGSSEVFNTRADVISACRIGNETLRKCLETGEQDRLGRCYDYAILE</sequence>
<organism evidence="1 2">
    <name type="scientific">Enterococcus faecalis TX0630</name>
    <dbReference type="NCBI Taxonomy" id="749508"/>
    <lineage>
        <taxon>Bacteria</taxon>
        <taxon>Bacillati</taxon>
        <taxon>Bacillota</taxon>
        <taxon>Bacilli</taxon>
        <taxon>Lactobacillales</taxon>
        <taxon>Enterococcaceae</taxon>
        <taxon>Enterococcus</taxon>
    </lineage>
</organism>
<gene>
    <name evidence="1" type="ORF">HMPREF9511_02267</name>
</gene>
<name>A0ABC9P436_ENTFL</name>
<evidence type="ECO:0000313" key="2">
    <source>
        <dbReference type="Proteomes" id="UP000004933"/>
    </source>
</evidence>
<accession>A0ABC9P436</accession>
<evidence type="ECO:0000313" key="1">
    <source>
        <dbReference type="EMBL" id="EFU89741.1"/>
    </source>
</evidence>
<dbReference type="AlphaFoldDB" id="A0ABC9P436"/>
<dbReference type="RefSeq" id="WP_002386719.1">
    <property type="nucleotide sequence ID" value="NZ_GL454837.1"/>
</dbReference>
<reference evidence="1 2" key="1">
    <citation type="submission" date="2010-09" db="EMBL/GenBank/DDBJ databases">
        <authorList>
            <person name="Weinstock G."/>
            <person name="Sodergren E."/>
            <person name="Clifton S."/>
            <person name="Fulton L."/>
            <person name="Fulton B."/>
            <person name="Courtney L."/>
            <person name="Fronick C."/>
            <person name="Harrison M."/>
            <person name="Strong C."/>
            <person name="Farmer C."/>
            <person name="Delahaunty K."/>
            <person name="Markovic C."/>
            <person name="Hall O."/>
            <person name="Minx P."/>
            <person name="Tomlinson C."/>
            <person name="Mitreva M."/>
            <person name="Hou S."/>
            <person name="Chen J."/>
            <person name="Wollam A."/>
            <person name="Pepin K.H."/>
            <person name="Johnson M."/>
            <person name="Bhonagiri V."/>
            <person name="Zhang X."/>
            <person name="Suruliraj S."/>
            <person name="Warren W."/>
            <person name="Chinwalla A."/>
            <person name="Mardis E.R."/>
            <person name="Wilson R.K."/>
        </authorList>
    </citation>
    <scope>NUCLEOTIDE SEQUENCE [LARGE SCALE GENOMIC DNA]</scope>
    <source>
        <strain evidence="1 2">TX0630</strain>
    </source>
</reference>
<protein>
    <submittedName>
        <fullName evidence="1">Uncharacterized protein</fullName>
    </submittedName>
</protein>
<dbReference type="EMBL" id="AEBE01000093">
    <property type="protein sequence ID" value="EFU89741.1"/>
    <property type="molecule type" value="Genomic_DNA"/>
</dbReference>